<evidence type="ECO:0000313" key="2">
    <source>
        <dbReference type="Proteomes" id="UP000005824"/>
    </source>
</evidence>
<dbReference type="eggNOG" id="ENOG5032VKU">
    <property type="taxonomic scope" value="Bacteria"/>
</dbReference>
<dbReference type="EMBL" id="ABVL01000003">
    <property type="protein sequence ID" value="EDY21029.1"/>
    <property type="molecule type" value="Genomic_DNA"/>
</dbReference>
<organism evidence="1 2">
    <name type="scientific">Chthoniobacter flavus Ellin428</name>
    <dbReference type="NCBI Taxonomy" id="497964"/>
    <lineage>
        <taxon>Bacteria</taxon>
        <taxon>Pseudomonadati</taxon>
        <taxon>Verrucomicrobiota</taxon>
        <taxon>Spartobacteria</taxon>
        <taxon>Chthoniobacterales</taxon>
        <taxon>Chthoniobacteraceae</taxon>
        <taxon>Chthoniobacter</taxon>
    </lineage>
</organism>
<gene>
    <name evidence="1" type="ORF">CfE428DRAFT_1322</name>
</gene>
<dbReference type="InterPro" id="IPR016181">
    <property type="entry name" value="Acyl_CoA_acyltransferase"/>
</dbReference>
<evidence type="ECO:0008006" key="3">
    <source>
        <dbReference type="Google" id="ProtNLM"/>
    </source>
</evidence>
<dbReference type="AlphaFoldDB" id="B4CXN1"/>
<dbReference type="STRING" id="497964.CfE428DRAFT_1322"/>
<name>B4CXN1_9BACT</name>
<evidence type="ECO:0000313" key="1">
    <source>
        <dbReference type="EMBL" id="EDY21029.1"/>
    </source>
</evidence>
<keyword evidence="2" id="KW-1185">Reference proteome</keyword>
<protein>
    <recommendedName>
        <fullName evidence="3">N-acetyltransferase domain-containing protein</fullName>
    </recommendedName>
</protein>
<comment type="caution">
    <text evidence="1">The sequence shown here is derived from an EMBL/GenBank/DDBJ whole genome shotgun (WGS) entry which is preliminary data.</text>
</comment>
<dbReference type="SUPFAM" id="SSF55729">
    <property type="entry name" value="Acyl-CoA N-acyltransferases (Nat)"/>
    <property type="match status" value="1"/>
</dbReference>
<proteinExistence type="predicted"/>
<dbReference type="Proteomes" id="UP000005824">
    <property type="component" value="Unassembled WGS sequence"/>
</dbReference>
<dbReference type="InParanoid" id="B4CXN1"/>
<accession>B4CXN1</accession>
<sequence length="185" mass="20626">MTPRRAPLGFASVPIKTCANQDGVSGNSKIDIPLLNRVTSPGSVRLADREEADVCVEFFARHLTEDNVFSREFLCPMGVRAAVTRGQVIVCKVGLEVIAAVRFYCRKRTACVSIYQFAVNPTWRGHRLSLEMIKAVPRGLRISCCSPSSSLNEYYVKTGWTLRRRSCQKNEWTLPCSSAEQSPPL</sequence>
<reference evidence="1 2" key="1">
    <citation type="journal article" date="2011" name="J. Bacteriol.">
        <title>Genome sequence of Chthoniobacter flavus Ellin428, an aerobic heterotrophic soil bacterium.</title>
        <authorList>
            <person name="Kant R."/>
            <person name="van Passel M.W."/>
            <person name="Palva A."/>
            <person name="Lucas S."/>
            <person name="Lapidus A."/>
            <person name="Glavina Del Rio T."/>
            <person name="Dalin E."/>
            <person name="Tice H."/>
            <person name="Bruce D."/>
            <person name="Goodwin L."/>
            <person name="Pitluck S."/>
            <person name="Larimer F.W."/>
            <person name="Land M.L."/>
            <person name="Hauser L."/>
            <person name="Sangwan P."/>
            <person name="de Vos W.M."/>
            <person name="Janssen P.H."/>
            <person name="Smidt H."/>
        </authorList>
    </citation>
    <scope>NUCLEOTIDE SEQUENCE [LARGE SCALE GENOMIC DNA]</scope>
    <source>
        <strain evidence="1 2">Ellin428</strain>
    </source>
</reference>